<name>A0A0F3RIZ8_ORITS</name>
<comment type="caution">
    <text evidence="1">The sequence shown here is derived from an EMBL/GenBank/DDBJ whole genome shotgun (WGS) entry which is preliminary data.</text>
</comment>
<evidence type="ECO:0000313" key="1">
    <source>
        <dbReference type="EMBL" id="KJW05991.1"/>
    </source>
</evidence>
<organism evidence="1 2">
    <name type="scientific">Orientia tsutsugamushi str. UT144</name>
    <dbReference type="NCBI Taxonomy" id="1441384"/>
    <lineage>
        <taxon>Bacteria</taxon>
        <taxon>Pseudomonadati</taxon>
        <taxon>Pseudomonadota</taxon>
        <taxon>Alphaproteobacteria</taxon>
        <taxon>Rickettsiales</taxon>
        <taxon>Rickettsiaceae</taxon>
        <taxon>Rickettsieae</taxon>
        <taxon>Orientia</taxon>
    </lineage>
</organism>
<dbReference type="NCBIfam" id="TIGR01784">
    <property type="entry name" value="T_den_put_tspse"/>
    <property type="match status" value="1"/>
</dbReference>
<reference evidence="1 2" key="1">
    <citation type="submission" date="2015-01" db="EMBL/GenBank/DDBJ databases">
        <title>Genome Sequencing of Rickettsiales.</title>
        <authorList>
            <person name="Daugherty S.C."/>
            <person name="Su Q."/>
            <person name="Abolude K."/>
            <person name="Beier-Sexton M."/>
            <person name="Carlyon J.A."/>
            <person name="Carter R."/>
            <person name="Day N.P."/>
            <person name="Dumler S.J."/>
            <person name="Dyachenko V."/>
            <person name="Godinez A."/>
            <person name="Kurtti T.J."/>
            <person name="Lichay M."/>
            <person name="Mullins K.E."/>
            <person name="Ott S."/>
            <person name="Pappas-Brown V."/>
            <person name="Paris D.H."/>
            <person name="Patel P."/>
            <person name="Richards A.L."/>
            <person name="Sadzewicz L."/>
            <person name="Sears K."/>
            <person name="Seidman D."/>
            <person name="Sengamalay N."/>
            <person name="Stenos J."/>
            <person name="Tallon L.J."/>
            <person name="Vincent G."/>
            <person name="Fraser C.M."/>
            <person name="Munderloh U."/>
            <person name="Dunning-Hotopp J.C."/>
        </authorList>
    </citation>
    <scope>NUCLEOTIDE SEQUENCE [LARGE SCALE GENOMIC DNA]</scope>
    <source>
        <strain evidence="1 2">UT144</strain>
    </source>
</reference>
<gene>
    <name evidence="1" type="ORF">OTUT144_1981</name>
</gene>
<protein>
    <submittedName>
        <fullName evidence="1">Putative permease</fullName>
    </submittedName>
</protein>
<feature type="non-terminal residue" evidence="1">
    <location>
        <position position="267"/>
    </location>
</feature>
<dbReference type="InterPro" id="IPR010106">
    <property type="entry name" value="RpnA"/>
</dbReference>
<dbReference type="Pfam" id="PF12784">
    <property type="entry name" value="PDDEXK_2"/>
    <property type="match status" value="1"/>
</dbReference>
<accession>A0A0F3RIZ8</accession>
<dbReference type="Proteomes" id="UP000033580">
    <property type="component" value="Unassembled WGS sequence"/>
</dbReference>
<dbReference type="PANTHER" id="PTHR41317">
    <property type="entry name" value="PD-(D_E)XK NUCLEASE FAMILY TRANSPOSASE"/>
    <property type="match status" value="1"/>
</dbReference>
<dbReference type="AlphaFoldDB" id="A0A0F3RIZ8"/>
<dbReference type="PANTHER" id="PTHR41317:SF1">
    <property type="entry name" value="PD-(D_E)XK NUCLEASE FAMILY TRANSPOSASE"/>
    <property type="match status" value="1"/>
</dbReference>
<evidence type="ECO:0000313" key="2">
    <source>
        <dbReference type="Proteomes" id="UP000033580"/>
    </source>
</evidence>
<proteinExistence type="predicted"/>
<dbReference type="EMBL" id="LAOR01000184">
    <property type="protein sequence ID" value="KJW05991.1"/>
    <property type="molecule type" value="Genomic_DNA"/>
</dbReference>
<sequence length="267" mass="31204">MHLSRFLDPKNDVAFKKIFGSEKNKDILIHFLNDILLFEGNRKIIEVEFLGTILDADIASKKESIVDVLCKDKNGAQYIIEMQVDPTQGFEKRAQYYAAKAYGRQPNRGKEGKYSDLKEVIFIAIADYKLFPNKEDYISRHVILDKKTYEHDLKDFSFTFIELPKFKKDRVEELNNITEKWCYFFKHAKETTLDGYNKIIGKDLIIKRAYEALDQFNWSEDELITYEQELKRIWDNKAVEDYKLERAKAEGIKLGEAKGKAEGKAEG</sequence>